<evidence type="ECO:0000256" key="1">
    <source>
        <dbReference type="SAM" id="Coils"/>
    </source>
</evidence>
<evidence type="ECO:0000313" key="3">
    <source>
        <dbReference type="Proteomes" id="UP000184196"/>
    </source>
</evidence>
<dbReference type="AlphaFoldDB" id="A0A1M4XY97"/>
<evidence type="ECO:0008006" key="4">
    <source>
        <dbReference type="Google" id="ProtNLM"/>
    </source>
</evidence>
<reference evidence="3" key="1">
    <citation type="submission" date="2016-11" db="EMBL/GenBank/DDBJ databases">
        <authorList>
            <person name="Varghese N."/>
            <person name="Submissions S."/>
        </authorList>
    </citation>
    <scope>NUCLEOTIDE SEQUENCE [LARGE SCALE GENOMIC DNA]</scope>
    <source>
        <strain evidence="3">DSM 11792</strain>
    </source>
</reference>
<keyword evidence="3" id="KW-1185">Reference proteome</keyword>
<proteinExistence type="predicted"/>
<dbReference type="EMBL" id="FQUW01000012">
    <property type="protein sequence ID" value="SHE98212.1"/>
    <property type="molecule type" value="Genomic_DNA"/>
</dbReference>
<protein>
    <recommendedName>
        <fullName evidence="4">DUF5082 domain-containing protein</fullName>
    </recommendedName>
</protein>
<feature type="coiled-coil region" evidence="1">
    <location>
        <begin position="6"/>
        <end position="40"/>
    </location>
</feature>
<name>A0A1M4XY97_9FIRM</name>
<evidence type="ECO:0000313" key="2">
    <source>
        <dbReference type="EMBL" id="SHE98212.1"/>
    </source>
</evidence>
<sequence length="119" mass="14346">MEKEEAMELLYREMELEREVRNLQGELRRAGADLKALGERLQEPESVYSEKWPEEKIPAGSWQVNFGEYQRFCDIALLGTRVDQLHKKLVELDDVRKKLYFFRTREKRLEGRGWMIRQK</sequence>
<keyword evidence="1" id="KW-0175">Coiled coil</keyword>
<organism evidence="2 3">
    <name type="scientific">Desulfofundulus australicus DSM 11792</name>
    <dbReference type="NCBI Taxonomy" id="1121425"/>
    <lineage>
        <taxon>Bacteria</taxon>
        <taxon>Bacillati</taxon>
        <taxon>Bacillota</taxon>
        <taxon>Clostridia</taxon>
        <taxon>Eubacteriales</taxon>
        <taxon>Peptococcaceae</taxon>
        <taxon>Desulfofundulus</taxon>
    </lineage>
</organism>
<accession>A0A1M4XY97</accession>
<dbReference type="Proteomes" id="UP000184196">
    <property type="component" value="Unassembled WGS sequence"/>
</dbReference>
<gene>
    <name evidence="2" type="ORF">SAMN02745218_01208</name>
</gene>